<dbReference type="Gene3D" id="3.40.50.300">
    <property type="entry name" value="P-loop containing nucleotide triphosphate hydrolases"/>
    <property type="match status" value="1"/>
</dbReference>
<organism evidence="2 3">
    <name type="scientific">Thauera sinica</name>
    <dbReference type="NCBI Taxonomy" id="2665146"/>
    <lineage>
        <taxon>Bacteria</taxon>
        <taxon>Pseudomonadati</taxon>
        <taxon>Pseudomonadota</taxon>
        <taxon>Betaproteobacteria</taxon>
        <taxon>Rhodocyclales</taxon>
        <taxon>Zoogloeaceae</taxon>
        <taxon>Thauera</taxon>
    </lineage>
</organism>
<keyword evidence="2" id="KW-0255">Endonuclease</keyword>
<dbReference type="InterPro" id="IPR051396">
    <property type="entry name" value="Bact_Antivir_Def_Nuclease"/>
</dbReference>
<evidence type="ECO:0000259" key="1">
    <source>
        <dbReference type="Pfam" id="PF13304"/>
    </source>
</evidence>
<keyword evidence="2" id="KW-0540">Nuclease</keyword>
<comment type="caution">
    <text evidence="2">The sequence shown here is derived from an EMBL/GenBank/DDBJ whole genome shotgun (WGS) entry which is preliminary data.</text>
</comment>
<keyword evidence="3" id="KW-1185">Reference proteome</keyword>
<dbReference type="EMBL" id="JBHSOG010000094">
    <property type="protein sequence ID" value="MFC5771404.1"/>
    <property type="molecule type" value="Genomic_DNA"/>
</dbReference>
<dbReference type="GO" id="GO:0004519">
    <property type="term" value="F:endonuclease activity"/>
    <property type="evidence" value="ECO:0007669"/>
    <property type="project" value="UniProtKB-KW"/>
</dbReference>
<protein>
    <submittedName>
        <fullName evidence="2">ATP-dependent endonuclease</fullName>
    </submittedName>
</protein>
<dbReference type="PANTHER" id="PTHR43581">
    <property type="entry name" value="ATP/GTP PHOSPHATASE"/>
    <property type="match status" value="1"/>
</dbReference>
<dbReference type="RefSeq" id="WP_198363324.1">
    <property type="nucleotide sequence ID" value="NZ_JBHSOG010000094.1"/>
</dbReference>
<keyword evidence="2" id="KW-0378">Hydrolase</keyword>
<dbReference type="PANTHER" id="PTHR43581:SF4">
    <property type="entry name" value="ATP_GTP PHOSPHATASE"/>
    <property type="match status" value="1"/>
</dbReference>
<name>A0ABW1AWJ2_9RHOO</name>
<reference evidence="3" key="1">
    <citation type="journal article" date="2019" name="Int. J. Syst. Evol. Microbiol.">
        <title>The Global Catalogue of Microorganisms (GCM) 10K type strain sequencing project: providing services to taxonomists for standard genome sequencing and annotation.</title>
        <authorList>
            <consortium name="The Broad Institute Genomics Platform"/>
            <consortium name="The Broad Institute Genome Sequencing Center for Infectious Disease"/>
            <person name="Wu L."/>
            <person name="Ma J."/>
        </authorList>
    </citation>
    <scope>NUCLEOTIDE SEQUENCE [LARGE SCALE GENOMIC DNA]</scope>
    <source>
        <strain evidence="3">SHR3</strain>
    </source>
</reference>
<dbReference type="InterPro" id="IPR027417">
    <property type="entry name" value="P-loop_NTPase"/>
</dbReference>
<dbReference type="InterPro" id="IPR003959">
    <property type="entry name" value="ATPase_AAA_core"/>
</dbReference>
<evidence type="ECO:0000313" key="3">
    <source>
        <dbReference type="Proteomes" id="UP001595974"/>
    </source>
</evidence>
<sequence length="571" mass="61789">MEIRHFRGIRELAWCPSSGINCLIGPGDSGKSSILDAIDLCLGARRNLQFTDADFYQLDVATPIVISVTIGELDDSLKNFEAYGMYVRGFDPLSGTIEDEPEKDAETVLTVRLTVASDLEPTWKLVSERAEAQGLERSLSWGDRVRLAPTRIGVMADYHLGWRRGSVLNRVSEQRADASAALAKAARDARAAFGNEVQGQLDETLRIVATTAKELGIPIGENIKAMLDAHSVSFGGGTISLHDEEGIPLRGMGTGSTRLLIAGLQRKAAAHSRTILIDELEHGLEPHRIIRLLGSLGAKETPPPLQVFMTTHSPVALQELTGSQLFVTRPSAGKHDVLAVGAADDIQSTIRLYPDAFLALSVIVCEGASEVGLVRGLDQYRTANGHRAIFARGTTLVDCGGGEADRPFKRAAALRALGYRVAVVRDDDQKPTEGVEAALVADGGDVFTWRNGRTLEDELFSSLSEAAVIKLIDRAVELHGNELINDHIRSASKNSKDLNAIQVEQLIDGITMESRLILGKAARTRKAGWFKSVTWMEEVARDIVGPDLANTEAGFRALLEAIFTWAGNASE</sequence>
<proteinExistence type="predicted"/>
<evidence type="ECO:0000313" key="2">
    <source>
        <dbReference type="EMBL" id="MFC5771404.1"/>
    </source>
</evidence>
<dbReference type="Proteomes" id="UP001595974">
    <property type="component" value="Unassembled WGS sequence"/>
</dbReference>
<feature type="domain" description="ATPase AAA-type core" evidence="1">
    <location>
        <begin position="20"/>
        <end position="316"/>
    </location>
</feature>
<gene>
    <name evidence="2" type="ORF">ACFPTN_18655</name>
</gene>
<accession>A0ABW1AWJ2</accession>
<dbReference type="Pfam" id="PF13304">
    <property type="entry name" value="AAA_21"/>
    <property type="match status" value="1"/>
</dbReference>
<dbReference type="SUPFAM" id="SSF52540">
    <property type="entry name" value="P-loop containing nucleoside triphosphate hydrolases"/>
    <property type="match status" value="1"/>
</dbReference>